<sequence length="50" mass="5303">MDSALQRQASEVLNVLSRAQKVFGGDTAPADPPAFAPPPDLEHNLGLGRF</sequence>
<dbReference type="RefSeq" id="WP_163659884.1">
    <property type="nucleotide sequence ID" value="NZ_AP022607.1"/>
</dbReference>
<feature type="region of interest" description="Disordered" evidence="1">
    <location>
        <begin position="24"/>
        <end position="50"/>
    </location>
</feature>
<keyword evidence="2" id="KW-0614">Plasmid</keyword>
<dbReference type="Proteomes" id="UP000467379">
    <property type="component" value="Plasmid pJCM12687"/>
</dbReference>
<proteinExistence type="predicted"/>
<name>A0ABN6BBH5_9MYCO</name>
<evidence type="ECO:0000313" key="3">
    <source>
        <dbReference type="Proteomes" id="UP000467379"/>
    </source>
</evidence>
<accession>A0ABN6BBH5</accession>
<keyword evidence="3" id="KW-1185">Reference proteome</keyword>
<evidence type="ECO:0000256" key="1">
    <source>
        <dbReference type="SAM" id="MobiDB-lite"/>
    </source>
</evidence>
<protein>
    <submittedName>
        <fullName evidence="2">Uncharacterized protein</fullName>
    </submittedName>
</protein>
<reference evidence="2 3" key="1">
    <citation type="journal article" date="2019" name="Emerg. Microbes Infect.">
        <title>Comprehensive subspecies identification of 175 nontuberculous mycobacteria species based on 7547 genomic profiles.</title>
        <authorList>
            <person name="Matsumoto Y."/>
            <person name="Kinjo T."/>
            <person name="Motooka D."/>
            <person name="Nabeya D."/>
            <person name="Jung N."/>
            <person name="Uechi K."/>
            <person name="Horii T."/>
            <person name="Iida T."/>
            <person name="Fujita J."/>
            <person name="Nakamura S."/>
        </authorList>
    </citation>
    <scope>NUCLEOTIDE SEQUENCE [LARGE SCALE GENOMIC DNA]</scope>
    <source>
        <strain evidence="2 3">JCM 12687</strain>
        <plasmid evidence="2">pJCM12687</plasmid>
    </source>
</reference>
<geneLocation type="plasmid" evidence="2 3">
    <name>pJCM12687</name>
</geneLocation>
<gene>
    <name evidence="2" type="ORF">MBRA_52550</name>
</gene>
<feature type="compositionally biased region" description="Pro residues" evidence="1">
    <location>
        <begin position="30"/>
        <end position="39"/>
    </location>
</feature>
<organism evidence="2 3">
    <name type="scientific">Mycobacterium branderi</name>
    <dbReference type="NCBI Taxonomy" id="43348"/>
    <lineage>
        <taxon>Bacteria</taxon>
        <taxon>Bacillati</taxon>
        <taxon>Actinomycetota</taxon>
        <taxon>Actinomycetes</taxon>
        <taxon>Mycobacteriales</taxon>
        <taxon>Mycobacteriaceae</taxon>
        <taxon>Mycobacterium</taxon>
    </lineage>
</organism>
<evidence type="ECO:0000313" key="2">
    <source>
        <dbReference type="EMBL" id="BBZ15060.1"/>
    </source>
</evidence>
<dbReference type="EMBL" id="AP022607">
    <property type="protein sequence ID" value="BBZ15060.1"/>
    <property type="molecule type" value="Genomic_DNA"/>
</dbReference>